<evidence type="ECO:0000313" key="2">
    <source>
        <dbReference type="EMBL" id="MFD2565528.1"/>
    </source>
</evidence>
<dbReference type="Proteomes" id="UP001597319">
    <property type="component" value="Unassembled WGS sequence"/>
</dbReference>
<comment type="caution">
    <text evidence="2">The sequence shown here is derived from an EMBL/GenBank/DDBJ whole genome shotgun (WGS) entry which is preliminary data.</text>
</comment>
<reference evidence="3" key="1">
    <citation type="journal article" date="2019" name="Int. J. Syst. Evol. Microbiol.">
        <title>The Global Catalogue of Microorganisms (GCM) 10K type strain sequencing project: providing services to taxonomists for standard genome sequencing and annotation.</title>
        <authorList>
            <consortium name="The Broad Institute Genomics Platform"/>
            <consortium name="The Broad Institute Genome Sequencing Center for Infectious Disease"/>
            <person name="Wu L."/>
            <person name="Ma J."/>
        </authorList>
    </citation>
    <scope>NUCLEOTIDE SEQUENCE [LARGE SCALE GENOMIC DNA]</scope>
    <source>
        <strain evidence="3">KCTC 52274</strain>
    </source>
</reference>
<dbReference type="SMART" id="SM00860">
    <property type="entry name" value="SMI1_KNR4"/>
    <property type="match status" value="1"/>
</dbReference>
<organism evidence="2 3">
    <name type="scientific">Aquimarina rubra</name>
    <dbReference type="NCBI Taxonomy" id="1920033"/>
    <lineage>
        <taxon>Bacteria</taxon>
        <taxon>Pseudomonadati</taxon>
        <taxon>Bacteroidota</taxon>
        <taxon>Flavobacteriia</taxon>
        <taxon>Flavobacteriales</taxon>
        <taxon>Flavobacteriaceae</taxon>
        <taxon>Aquimarina</taxon>
    </lineage>
</organism>
<dbReference type="InterPro" id="IPR037883">
    <property type="entry name" value="Knr4/Smi1-like_sf"/>
</dbReference>
<dbReference type="Gene3D" id="3.40.1580.10">
    <property type="entry name" value="SMI1/KNR4-like"/>
    <property type="match status" value="1"/>
</dbReference>
<accession>A0ABW5LNN3</accession>
<evidence type="ECO:0000313" key="3">
    <source>
        <dbReference type="Proteomes" id="UP001597319"/>
    </source>
</evidence>
<keyword evidence="3" id="KW-1185">Reference proteome</keyword>
<dbReference type="Pfam" id="PF09346">
    <property type="entry name" value="SMI1_KNR4"/>
    <property type="match status" value="1"/>
</dbReference>
<protein>
    <submittedName>
        <fullName evidence="2">SMI1/KNR4 family protein</fullName>
    </submittedName>
</protein>
<dbReference type="InterPro" id="IPR018958">
    <property type="entry name" value="Knr4/Smi1-like_dom"/>
</dbReference>
<dbReference type="RefSeq" id="WP_378295338.1">
    <property type="nucleotide sequence ID" value="NZ_JBHULE010000035.1"/>
</dbReference>
<dbReference type="SUPFAM" id="SSF160631">
    <property type="entry name" value="SMI1/KNR4-like"/>
    <property type="match status" value="1"/>
</dbReference>
<sequence>MEILNKFSKRFNKRDDVKKASESEIKNFESEFGIVLPNDFKKFIAEYGNIWTPDILDIIVDNEIELNDVQNFWDIETISFDKKNEWTSQISTDLIPFASDSMGNIFGFLSADLKTEKESSSVYFFDHDFNTVDKIADSFSEWINEFNKL</sequence>
<feature type="domain" description="Knr4/Smi1-like" evidence="1">
    <location>
        <begin position="19"/>
        <end position="145"/>
    </location>
</feature>
<evidence type="ECO:0000259" key="1">
    <source>
        <dbReference type="SMART" id="SM00860"/>
    </source>
</evidence>
<dbReference type="EMBL" id="JBHULE010000035">
    <property type="protein sequence ID" value="MFD2565528.1"/>
    <property type="molecule type" value="Genomic_DNA"/>
</dbReference>
<name>A0ABW5LNN3_9FLAO</name>
<proteinExistence type="predicted"/>
<gene>
    <name evidence="2" type="ORF">ACFSR1_22825</name>
</gene>